<dbReference type="EMBL" id="AP021888">
    <property type="protein sequence ID" value="BBP43111.1"/>
    <property type="molecule type" value="Genomic_DNA"/>
</dbReference>
<gene>
    <name evidence="5" type="ORF">THMIRHAT_08570</name>
</gene>
<dbReference type="PANTHER" id="PTHR43584:SF8">
    <property type="entry name" value="N-ACETYLMURAMATE ALPHA-1-PHOSPHATE URIDYLYLTRANSFERASE"/>
    <property type="match status" value="1"/>
</dbReference>
<keyword evidence="6" id="KW-1185">Reference proteome</keyword>
<evidence type="ECO:0000256" key="3">
    <source>
        <dbReference type="ARBA" id="ARBA00022842"/>
    </source>
</evidence>
<keyword evidence="2" id="KW-0548">Nucleotidyltransferase</keyword>
<keyword evidence="3" id="KW-0460">Magnesium</keyword>
<dbReference type="InterPro" id="IPR029044">
    <property type="entry name" value="Nucleotide-diphossugar_trans"/>
</dbReference>
<evidence type="ECO:0000313" key="6">
    <source>
        <dbReference type="Proteomes" id="UP000501466"/>
    </source>
</evidence>
<reference evidence="6" key="1">
    <citation type="submission" date="2019-11" db="EMBL/GenBank/DDBJ databases">
        <title>Isolation and characterization of two novel species in the genus Thiomicrorhabdus.</title>
        <authorList>
            <person name="Mochizuki J."/>
            <person name="Kojima H."/>
            <person name="Fukui M."/>
        </authorList>
    </citation>
    <scope>NUCLEOTIDE SEQUENCE [LARGE SCALE GENOMIC DNA]</scope>
    <source>
        <strain evidence="6">AkT22</strain>
    </source>
</reference>
<dbReference type="InterPro" id="IPR050065">
    <property type="entry name" value="GlmU-like"/>
</dbReference>
<accession>A0A6F8PLX0</accession>
<dbReference type="AlphaFoldDB" id="A0A6F8PLX0"/>
<dbReference type="InterPro" id="IPR025877">
    <property type="entry name" value="MobA-like_NTP_Trfase"/>
</dbReference>
<evidence type="ECO:0000256" key="1">
    <source>
        <dbReference type="ARBA" id="ARBA00022679"/>
    </source>
</evidence>
<dbReference type="Gene3D" id="3.90.550.10">
    <property type="entry name" value="Spore Coat Polysaccharide Biosynthesis Protein SpsA, Chain A"/>
    <property type="match status" value="1"/>
</dbReference>
<dbReference type="KEGG" id="tzo:THMIRHAT_08570"/>
<dbReference type="RefSeq" id="WP_173290943.1">
    <property type="nucleotide sequence ID" value="NZ_AP021888.1"/>
</dbReference>
<keyword evidence="1 5" id="KW-0808">Transferase</keyword>
<name>A0A6F8PLX0_9GAMM</name>
<protein>
    <submittedName>
        <fullName evidence="5">Sugar nucleotidyltransferase</fullName>
    </submittedName>
</protein>
<dbReference type="Pfam" id="PF12804">
    <property type="entry name" value="NTP_transf_3"/>
    <property type="match status" value="1"/>
</dbReference>
<evidence type="ECO:0000313" key="5">
    <source>
        <dbReference type="EMBL" id="BBP43111.1"/>
    </source>
</evidence>
<evidence type="ECO:0000259" key="4">
    <source>
        <dbReference type="Pfam" id="PF12804"/>
    </source>
</evidence>
<sequence length="257" mass="29542">MRIIILAAGQGTRLRPYTNDRPKCMVSLNGKPLLHYQLDVMNELGIDKSDIALVGGYLQEALVAPGIKQYRNEKFAETNMLETLFCAEEFMTDDDLIIAYGDIVYKPEVLQALIDTEGDVVITADLEWEQLWSLRMENPLDDAETFKMNDQGFVIELGKKPQSNEEVQAQYMGLIKVSREKVRAFKSFYQSLDRKAIYDGKDFDNMYMTSFIQNLIDGGWKVKPALIKNGWVEVDTVEELKLYEKMKIFLHTKLNKS</sequence>
<dbReference type="CDD" id="cd02523">
    <property type="entry name" value="PC_cytidylyltransferase"/>
    <property type="match status" value="1"/>
</dbReference>
<organism evidence="5 6">
    <name type="scientific">Thiosulfativibrio zosterae</name>
    <dbReference type="NCBI Taxonomy" id="2675053"/>
    <lineage>
        <taxon>Bacteria</taxon>
        <taxon>Pseudomonadati</taxon>
        <taxon>Pseudomonadota</taxon>
        <taxon>Gammaproteobacteria</taxon>
        <taxon>Thiotrichales</taxon>
        <taxon>Piscirickettsiaceae</taxon>
        <taxon>Thiosulfativibrio</taxon>
    </lineage>
</organism>
<dbReference type="PANTHER" id="PTHR43584">
    <property type="entry name" value="NUCLEOTIDYL TRANSFERASE"/>
    <property type="match status" value="1"/>
</dbReference>
<proteinExistence type="predicted"/>
<feature type="domain" description="MobA-like NTP transferase" evidence="4">
    <location>
        <begin position="4"/>
        <end position="123"/>
    </location>
</feature>
<dbReference type="SUPFAM" id="SSF53448">
    <property type="entry name" value="Nucleotide-diphospho-sugar transferases"/>
    <property type="match status" value="1"/>
</dbReference>
<evidence type="ECO:0000256" key="2">
    <source>
        <dbReference type="ARBA" id="ARBA00022695"/>
    </source>
</evidence>
<dbReference type="Proteomes" id="UP000501466">
    <property type="component" value="Chromosome"/>
</dbReference>
<dbReference type="GO" id="GO:0016779">
    <property type="term" value="F:nucleotidyltransferase activity"/>
    <property type="evidence" value="ECO:0007669"/>
    <property type="project" value="UniProtKB-KW"/>
</dbReference>